<organism evidence="2 3">
    <name type="scientific">Caloramator quimbayensis</name>
    <dbReference type="NCBI Taxonomy" id="1147123"/>
    <lineage>
        <taxon>Bacteria</taxon>
        <taxon>Bacillati</taxon>
        <taxon>Bacillota</taxon>
        <taxon>Clostridia</taxon>
        <taxon>Eubacteriales</taxon>
        <taxon>Clostridiaceae</taxon>
        <taxon>Caloramator</taxon>
    </lineage>
</organism>
<evidence type="ECO:0000313" key="3">
    <source>
        <dbReference type="Proteomes" id="UP000190105"/>
    </source>
</evidence>
<dbReference type="Proteomes" id="UP000190105">
    <property type="component" value="Unassembled WGS sequence"/>
</dbReference>
<keyword evidence="1" id="KW-0472">Membrane</keyword>
<dbReference type="InterPro" id="IPR028994">
    <property type="entry name" value="Integrin_alpha_N"/>
</dbReference>
<gene>
    <name evidence="2" type="ORF">SAMN05443428_105128</name>
</gene>
<dbReference type="RefSeq" id="WP_078695945.1">
    <property type="nucleotide sequence ID" value="NZ_FUYH01000005.1"/>
</dbReference>
<dbReference type="EMBL" id="FUYH01000005">
    <property type="protein sequence ID" value="SKA83633.1"/>
    <property type="molecule type" value="Genomic_DNA"/>
</dbReference>
<dbReference type="SUPFAM" id="SSF69318">
    <property type="entry name" value="Integrin alpha N-terminal domain"/>
    <property type="match status" value="1"/>
</dbReference>
<evidence type="ECO:0008006" key="4">
    <source>
        <dbReference type="Google" id="ProtNLM"/>
    </source>
</evidence>
<dbReference type="AlphaFoldDB" id="A0A1T4X1V8"/>
<name>A0A1T4X1V8_9CLOT</name>
<protein>
    <recommendedName>
        <fullName evidence="4">Repeat domain-containing protein</fullName>
    </recommendedName>
</protein>
<keyword evidence="3" id="KW-1185">Reference proteome</keyword>
<evidence type="ECO:0000256" key="1">
    <source>
        <dbReference type="SAM" id="Phobius"/>
    </source>
</evidence>
<accession>A0A1T4X1V8</accession>
<dbReference type="OrthoDB" id="1935191at2"/>
<keyword evidence="1" id="KW-1133">Transmembrane helix</keyword>
<sequence length="299" mass="33552">MKLKVYIFKKKQLISAAIILIILIIAAVLLISYKTRQTLNTLNPSKNTIYADVNNDGKNDSIIVNVDEKTGKYVVDVISSDGNGYSLEPDSTIKSLGYYSNYWPMKVSILDVNSDKNSEIILQSSDEKGPIIHIFRCIDGKAEKLASGRYSIFGLIKSPEDKSNIIALGNNKNSSIEFKFLAAKSGKLSPQIVPTAFTLGRDTLSSLITFIQKEEIETCNVNIENKLISKITKGSFLDARLIEAKYTKYNIPSECIYVIRTANSLNGEKETLTYKARFSLMKYDNKNPEYRITQLDKIK</sequence>
<evidence type="ECO:0000313" key="2">
    <source>
        <dbReference type="EMBL" id="SKA83633.1"/>
    </source>
</evidence>
<feature type="transmembrane region" description="Helical" evidence="1">
    <location>
        <begin position="12"/>
        <end position="33"/>
    </location>
</feature>
<keyword evidence="1" id="KW-0812">Transmembrane</keyword>
<reference evidence="3" key="1">
    <citation type="submission" date="2017-02" db="EMBL/GenBank/DDBJ databases">
        <authorList>
            <person name="Varghese N."/>
            <person name="Submissions S."/>
        </authorList>
    </citation>
    <scope>NUCLEOTIDE SEQUENCE [LARGE SCALE GENOMIC DNA]</scope>
    <source>
        <strain evidence="3">USBA 833</strain>
    </source>
</reference>
<proteinExistence type="predicted"/>